<keyword evidence="2" id="KW-1003">Cell membrane</keyword>
<keyword evidence="4 6" id="KW-1133">Transmembrane helix</keyword>
<keyword evidence="8" id="KW-1185">Reference proteome</keyword>
<keyword evidence="5 6" id="KW-0472">Membrane</keyword>
<feature type="transmembrane region" description="Helical" evidence="6">
    <location>
        <begin position="319"/>
        <end position="342"/>
    </location>
</feature>
<organism evidence="7 8">
    <name type="scientific">Arachnia propionica</name>
    <dbReference type="NCBI Taxonomy" id="1750"/>
    <lineage>
        <taxon>Bacteria</taxon>
        <taxon>Bacillati</taxon>
        <taxon>Actinomycetota</taxon>
        <taxon>Actinomycetes</taxon>
        <taxon>Propionibacteriales</taxon>
        <taxon>Propionibacteriaceae</taxon>
        <taxon>Arachnia</taxon>
    </lineage>
</organism>
<dbReference type="Gene3D" id="1.20.1250.20">
    <property type="entry name" value="MFS general substrate transporter like domains"/>
    <property type="match status" value="1"/>
</dbReference>
<evidence type="ECO:0000256" key="4">
    <source>
        <dbReference type="ARBA" id="ARBA00022989"/>
    </source>
</evidence>
<evidence type="ECO:0000313" key="8">
    <source>
        <dbReference type="Proteomes" id="UP000273044"/>
    </source>
</evidence>
<dbReference type="InterPro" id="IPR011701">
    <property type="entry name" value="MFS"/>
</dbReference>
<feature type="transmembrane region" description="Helical" evidence="6">
    <location>
        <begin position="295"/>
        <end position="313"/>
    </location>
</feature>
<dbReference type="PANTHER" id="PTHR43124:SF3">
    <property type="entry name" value="CHLORAMPHENICOL EFFLUX PUMP RV0191"/>
    <property type="match status" value="1"/>
</dbReference>
<dbReference type="SUPFAM" id="SSF103473">
    <property type="entry name" value="MFS general substrate transporter"/>
    <property type="match status" value="1"/>
</dbReference>
<feature type="transmembrane region" description="Helical" evidence="6">
    <location>
        <begin position="58"/>
        <end position="80"/>
    </location>
</feature>
<dbReference type="GeneID" id="64408280"/>
<evidence type="ECO:0000256" key="1">
    <source>
        <dbReference type="ARBA" id="ARBA00004651"/>
    </source>
</evidence>
<evidence type="ECO:0000256" key="3">
    <source>
        <dbReference type="ARBA" id="ARBA00022692"/>
    </source>
</evidence>
<feature type="transmembrane region" description="Helical" evidence="6">
    <location>
        <begin position="116"/>
        <end position="140"/>
    </location>
</feature>
<feature type="transmembrane region" description="Helical" evidence="6">
    <location>
        <begin position="20"/>
        <end position="38"/>
    </location>
</feature>
<dbReference type="Pfam" id="PF07690">
    <property type="entry name" value="MFS_1"/>
    <property type="match status" value="1"/>
</dbReference>
<feature type="transmembrane region" description="Helical" evidence="6">
    <location>
        <begin position="363"/>
        <end position="383"/>
    </location>
</feature>
<comment type="subcellular location">
    <subcellularLocation>
        <location evidence="1">Cell membrane</location>
        <topology evidence="1">Multi-pass membrane protein</topology>
    </subcellularLocation>
</comment>
<feature type="transmembrane region" description="Helical" evidence="6">
    <location>
        <begin position="92"/>
        <end position="110"/>
    </location>
</feature>
<sequence length="423" mass="43641">MSTNPPARETTSPGARQGMCVPAVLFGVVVVFLAQGILERVVRRAQQGFAPPGSNVQTLAASTLILPALQVAVCILFLFPWALLGDRYGPRLPYAGGLFVWALGVFAGSWSGSAEFLLASYALQAAGVAAVLPAALAVVTNAQSYRGGFLTGLVIAFPALLHLPGSLIADLMARSMDWRAALLLISVAAVPPLILGWLAIPSGPVEAGPDDGPALESRPGRGRTVVQTLLLGAVLFGFRIHLELAFSAHYDQLTLSGAAGYFRAHNGLVNFPFIAGLAAGFVVGAMIAGGRTNTWLAWLIAATGVGIASVPLLPFDIAVLTGAVLASAGLGIGLSGQLVALLRLAAGNRISRAAALFQVAQNLGYGVGIGVPMALILALGDTVTPDARVHLFLGCSLILLVTGLVLALRKPKNRVAAQRDSEE</sequence>
<evidence type="ECO:0000256" key="6">
    <source>
        <dbReference type="SAM" id="Phobius"/>
    </source>
</evidence>
<evidence type="ECO:0000256" key="5">
    <source>
        <dbReference type="ARBA" id="ARBA00023136"/>
    </source>
</evidence>
<accession>A0A448N2F1</accession>
<dbReference type="GO" id="GO:0022857">
    <property type="term" value="F:transmembrane transporter activity"/>
    <property type="evidence" value="ECO:0007669"/>
    <property type="project" value="InterPro"/>
</dbReference>
<dbReference type="InterPro" id="IPR036259">
    <property type="entry name" value="MFS_trans_sf"/>
</dbReference>
<dbReference type="EMBL" id="LR134406">
    <property type="protein sequence ID" value="VEH71544.1"/>
    <property type="molecule type" value="Genomic_DNA"/>
</dbReference>
<reference evidence="7 8" key="1">
    <citation type="submission" date="2018-12" db="EMBL/GenBank/DDBJ databases">
        <authorList>
            <consortium name="Pathogen Informatics"/>
        </authorList>
    </citation>
    <scope>NUCLEOTIDE SEQUENCE [LARGE SCALE GENOMIC DNA]</scope>
    <source>
        <strain evidence="7 8">NCTC12967</strain>
    </source>
</reference>
<dbReference type="RefSeq" id="WP_082793823.1">
    <property type="nucleotide sequence ID" value="NZ_LR134406.1"/>
</dbReference>
<proteinExistence type="predicted"/>
<dbReference type="PANTHER" id="PTHR43124">
    <property type="entry name" value="PURINE EFFLUX PUMP PBUE"/>
    <property type="match status" value="1"/>
</dbReference>
<evidence type="ECO:0000313" key="7">
    <source>
        <dbReference type="EMBL" id="VEH71544.1"/>
    </source>
</evidence>
<dbReference type="InterPro" id="IPR050189">
    <property type="entry name" value="MFS_Efflux_Transporters"/>
</dbReference>
<dbReference type="Proteomes" id="UP000273044">
    <property type="component" value="Chromosome"/>
</dbReference>
<feature type="transmembrane region" description="Helical" evidence="6">
    <location>
        <begin position="147"/>
        <end position="168"/>
    </location>
</feature>
<protein>
    <submittedName>
        <fullName evidence="7">Major Facilitator Superfamily</fullName>
    </submittedName>
</protein>
<gene>
    <name evidence="7" type="ORF">NCTC12967_02870</name>
</gene>
<feature type="transmembrane region" description="Helical" evidence="6">
    <location>
        <begin position="180"/>
        <end position="200"/>
    </location>
</feature>
<dbReference type="GO" id="GO:0005886">
    <property type="term" value="C:plasma membrane"/>
    <property type="evidence" value="ECO:0007669"/>
    <property type="project" value="UniProtKB-SubCell"/>
</dbReference>
<feature type="transmembrane region" description="Helical" evidence="6">
    <location>
        <begin position="268"/>
        <end position="288"/>
    </location>
</feature>
<feature type="transmembrane region" description="Helical" evidence="6">
    <location>
        <begin position="389"/>
        <end position="408"/>
    </location>
</feature>
<keyword evidence="3 6" id="KW-0812">Transmembrane</keyword>
<evidence type="ECO:0000256" key="2">
    <source>
        <dbReference type="ARBA" id="ARBA00022475"/>
    </source>
</evidence>
<name>A0A448N2F1_9ACTN</name>
<dbReference type="AlphaFoldDB" id="A0A448N2F1"/>